<dbReference type="AlphaFoldDB" id="A0A0L8AG04"/>
<sequence>MKEDNEREYVKRTQRDYSYAFKLSVVKEIENGELGIKAAARKYGIQSHSTVTNWLRKFGSFDWVNKSTMQMPKSKDQRLLELEQKVLLLEKQKKELEKRVETSDKKVIFFDMMIDIAEEEFKIPIRKKSLPEQLIASKSSKKKA</sequence>
<dbReference type="PATRIC" id="fig|1566026.4.peg.2652"/>
<dbReference type="InterPro" id="IPR055247">
    <property type="entry name" value="InsJ-like_HTH"/>
</dbReference>
<dbReference type="Gene3D" id="1.10.10.10">
    <property type="entry name" value="Winged helix-like DNA-binding domain superfamily/Winged helix DNA-binding domain"/>
    <property type="match status" value="1"/>
</dbReference>
<dbReference type="OrthoDB" id="853599at2"/>
<evidence type="ECO:0000259" key="2">
    <source>
        <dbReference type="Pfam" id="PF13518"/>
    </source>
</evidence>
<evidence type="ECO:0000256" key="1">
    <source>
        <dbReference type="SAM" id="Coils"/>
    </source>
</evidence>
<dbReference type="Pfam" id="PF13518">
    <property type="entry name" value="HTH_28"/>
    <property type="match status" value="1"/>
</dbReference>
<organism evidence="3 4">
    <name type="scientific">Roseivirga seohaensis subsp. aquiponti</name>
    <dbReference type="NCBI Taxonomy" id="1566026"/>
    <lineage>
        <taxon>Bacteria</taxon>
        <taxon>Pseudomonadati</taxon>
        <taxon>Bacteroidota</taxon>
        <taxon>Cytophagia</taxon>
        <taxon>Cytophagales</taxon>
        <taxon>Roseivirgaceae</taxon>
        <taxon>Roseivirga</taxon>
    </lineage>
</organism>
<comment type="caution">
    <text evidence="3">The sequence shown here is derived from an EMBL/GenBank/DDBJ whole genome shotgun (WGS) entry which is preliminary data.</text>
</comment>
<dbReference type="InterPro" id="IPR036388">
    <property type="entry name" value="WH-like_DNA-bd_sf"/>
</dbReference>
<dbReference type="Proteomes" id="UP000036908">
    <property type="component" value="Unassembled WGS sequence"/>
</dbReference>
<evidence type="ECO:0000313" key="3">
    <source>
        <dbReference type="EMBL" id="KOF01329.1"/>
    </source>
</evidence>
<dbReference type="InterPro" id="IPR009057">
    <property type="entry name" value="Homeodomain-like_sf"/>
</dbReference>
<reference evidence="4" key="1">
    <citation type="submission" date="2014-11" db="EMBL/GenBank/DDBJ databases">
        <title>Genome sequencing of Roseivirga sp. D-25.</title>
        <authorList>
            <person name="Selvaratnam C."/>
            <person name="Thevarajoo S."/>
            <person name="Goh K.M."/>
            <person name="Eee R."/>
            <person name="Chan K.-G."/>
            <person name="Chong C.S."/>
        </authorList>
    </citation>
    <scope>NUCLEOTIDE SEQUENCE [LARGE SCALE GENOMIC DNA]</scope>
    <source>
        <strain evidence="4">D-25</strain>
    </source>
</reference>
<feature type="domain" description="Insertion element IS150 protein InsJ-like helix-turn-helix" evidence="2">
    <location>
        <begin position="21"/>
        <end position="59"/>
    </location>
</feature>
<accession>A0A0L8AG04</accession>
<name>A0A0L8AG04_9BACT</name>
<proteinExistence type="predicted"/>
<dbReference type="SUPFAM" id="SSF46689">
    <property type="entry name" value="Homeodomain-like"/>
    <property type="match status" value="1"/>
</dbReference>
<feature type="coiled-coil region" evidence="1">
    <location>
        <begin position="79"/>
        <end position="106"/>
    </location>
</feature>
<keyword evidence="4" id="KW-1185">Reference proteome</keyword>
<gene>
    <name evidence="3" type="ORF">OB69_18180</name>
</gene>
<keyword evidence="1" id="KW-0175">Coiled coil</keyword>
<dbReference type="EMBL" id="JSVA01000046">
    <property type="protein sequence ID" value="KOF01329.1"/>
    <property type="molecule type" value="Genomic_DNA"/>
</dbReference>
<protein>
    <submittedName>
        <fullName evidence="3">Transposase</fullName>
    </submittedName>
</protein>
<dbReference type="RefSeq" id="WP_053225171.1">
    <property type="nucleotide sequence ID" value="NZ_JSVA01000046.1"/>
</dbReference>
<evidence type="ECO:0000313" key="4">
    <source>
        <dbReference type="Proteomes" id="UP000036908"/>
    </source>
</evidence>